<proteinExistence type="predicted"/>
<feature type="domain" description="Type III secretion system flagellar brake protein YcgR PilZN" evidence="2">
    <location>
        <begin position="9"/>
        <end position="92"/>
    </location>
</feature>
<sequence>MMEKNYPVVGQKITFNEELKNGKKVEYVSQVEEIVGEKNIKIAVPIKNHQLVTIMNGSVLEIIYNFEKRGVYSFKGKVISKYKEKIPTMLIEIISPVKKSQRRNFFRLEVIIPVQIKRIEDIIYEKGFTKDLSGGGVKIQTGMKLDLDESIKIEFTLGENSFSLEALVKNIKKSEELGYEISLEFVDISDIDRNDLIGYLFEQQRMLIKRGMR</sequence>
<dbReference type="Pfam" id="PF12945">
    <property type="entry name" value="PilZNR"/>
    <property type="match status" value="1"/>
</dbReference>
<dbReference type="Pfam" id="PF07238">
    <property type="entry name" value="PilZ"/>
    <property type="match status" value="1"/>
</dbReference>
<keyword evidence="3" id="KW-0966">Cell projection</keyword>
<dbReference type="InterPro" id="IPR009875">
    <property type="entry name" value="PilZ_domain"/>
</dbReference>
<reference evidence="3 4" key="1">
    <citation type="submission" date="2021-03" db="EMBL/GenBank/DDBJ databases">
        <title>Genomic Encyclopedia of Type Strains, Phase IV (KMG-IV): sequencing the most valuable type-strain genomes for metagenomic binning, comparative biology and taxonomic classification.</title>
        <authorList>
            <person name="Goeker M."/>
        </authorList>
    </citation>
    <scope>NUCLEOTIDE SEQUENCE [LARGE SCALE GENOMIC DNA]</scope>
    <source>
        <strain evidence="3 4">DSM 27512</strain>
    </source>
</reference>
<evidence type="ECO:0000259" key="2">
    <source>
        <dbReference type="Pfam" id="PF12945"/>
    </source>
</evidence>
<protein>
    <submittedName>
        <fullName evidence="3">C-di-GMP-binding flagellar brake protein YcgR</fullName>
    </submittedName>
</protein>
<dbReference type="EMBL" id="JAGGLI010000001">
    <property type="protein sequence ID" value="MBP2026418.1"/>
    <property type="molecule type" value="Genomic_DNA"/>
</dbReference>
<feature type="domain" description="PilZ" evidence="1">
    <location>
        <begin position="101"/>
        <end position="202"/>
    </location>
</feature>
<evidence type="ECO:0000313" key="4">
    <source>
        <dbReference type="Proteomes" id="UP001314903"/>
    </source>
</evidence>
<keyword evidence="3" id="KW-0282">Flagellum</keyword>
<evidence type="ECO:0000313" key="3">
    <source>
        <dbReference type="EMBL" id="MBP2026418.1"/>
    </source>
</evidence>
<comment type="caution">
    <text evidence="3">The sequence shown here is derived from an EMBL/GenBank/DDBJ whole genome shotgun (WGS) entry which is preliminary data.</text>
</comment>
<dbReference type="RefSeq" id="WP_209658432.1">
    <property type="nucleotide sequence ID" value="NZ_JAGGLI010000001.1"/>
</dbReference>
<keyword evidence="3" id="KW-0969">Cilium</keyword>
<gene>
    <name evidence="3" type="ORF">J2Z35_000207</name>
</gene>
<accession>A0ABS4KF67</accession>
<organism evidence="3 4">
    <name type="scientific">Acetoanaerobium pronyense</name>
    <dbReference type="NCBI Taxonomy" id="1482736"/>
    <lineage>
        <taxon>Bacteria</taxon>
        <taxon>Bacillati</taxon>
        <taxon>Bacillota</taxon>
        <taxon>Clostridia</taxon>
        <taxon>Peptostreptococcales</taxon>
        <taxon>Filifactoraceae</taxon>
        <taxon>Acetoanaerobium</taxon>
    </lineage>
</organism>
<name>A0ABS4KF67_9FIRM</name>
<keyword evidence="4" id="KW-1185">Reference proteome</keyword>
<dbReference type="SUPFAM" id="SSF141371">
    <property type="entry name" value="PilZ domain-like"/>
    <property type="match status" value="1"/>
</dbReference>
<dbReference type="Proteomes" id="UP001314903">
    <property type="component" value="Unassembled WGS sequence"/>
</dbReference>
<dbReference type="Gene3D" id="2.40.10.220">
    <property type="entry name" value="predicted glycosyltransferase like domains"/>
    <property type="match status" value="1"/>
</dbReference>
<dbReference type="InterPro" id="IPR009926">
    <property type="entry name" value="T3SS_YcgR_PilZN"/>
</dbReference>
<evidence type="ECO:0000259" key="1">
    <source>
        <dbReference type="Pfam" id="PF07238"/>
    </source>
</evidence>